<dbReference type="InParanoid" id="A0A1W4XHG6"/>
<feature type="binding site" evidence="9">
    <location>
        <position position="65"/>
    </location>
    <ligand>
        <name>NAD(+)</name>
        <dbReference type="ChEBI" id="CHEBI:57540"/>
    </ligand>
</feature>
<protein>
    <recommendedName>
        <fullName evidence="4">Malate dehydrogenase, mitochondrial</fullName>
        <ecNumber evidence="3">1.1.1.37</ecNumber>
    </recommendedName>
</protein>
<evidence type="ECO:0000256" key="3">
    <source>
        <dbReference type="ARBA" id="ARBA00012995"/>
    </source>
</evidence>
<name>A0A1W4XHG6_AGRPL</name>
<dbReference type="GO" id="GO:0019752">
    <property type="term" value="P:carboxylic acid metabolic process"/>
    <property type="evidence" value="ECO:0007669"/>
    <property type="project" value="InterPro"/>
</dbReference>
<dbReference type="AlphaFoldDB" id="A0A1W4XHG6"/>
<keyword evidence="5" id="KW-0816">Tricarboxylic acid cycle</keyword>
<dbReference type="GeneID" id="108744356"/>
<evidence type="ECO:0000256" key="7">
    <source>
        <dbReference type="ARBA" id="ARBA00023027"/>
    </source>
</evidence>
<reference evidence="14" key="1">
    <citation type="submission" date="2025-08" db="UniProtKB">
        <authorList>
            <consortium name="RefSeq"/>
        </authorList>
    </citation>
    <scope>IDENTIFICATION</scope>
    <source>
        <tissue evidence="14">Entire body</tissue>
    </source>
</reference>
<evidence type="ECO:0000313" key="14">
    <source>
        <dbReference type="RefSeq" id="XP_018335571.1"/>
    </source>
</evidence>
<evidence type="ECO:0000256" key="1">
    <source>
        <dbReference type="ARBA" id="ARBA00008824"/>
    </source>
</evidence>
<evidence type="ECO:0000256" key="4">
    <source>
        <dbReference type="ARBA" id="ARBA00016075"/>
    </source>
</evidence>
<dbReference type="PANTHER" id="PTHR11540:SF16">
    <property type="entry name" value="MALATE DEHYDROGENASE, MITOCHONDRIAL"/>
    <property type="match status" value="1"/>
</dbReference>
<gene>
    <name evidence="14" type="primary">LOC108744356</name>
</gene>
<evidence type="ECO:0000256" key="8">
    <source>
        <dbReference type="ARBA" id="ARBA00048313"/>
    </source>
</evidence>
<dbReference type="KEGG" id="apln:108744356"/>
<keyword evidence="13" id="KW-1185">Reference proteome</keyword>
<evidence type="ECO:0000259" key="12">
    <source>
        <dbReference type="Pfam" id="PF02866"/>
    </source>
</evidence>
<dbReference type="GO" id="GO:0030060">
    <property type="term" value="F:L-malate dehydrogenase (NAD+) activity"/>
    <property type="evidence" value="ECO:0007669"/>
    <property type="project" value="UniProtKB-EC"/>
</dbReference>
<comment type="similarity">
    <text evidence="1">Belongs to the LDH/MDH superfamily. MDH type 1 family.</text>
</comment>
<dbReference type="Pfam" id="PF02866">
    <property type="entry name" value="Ldh_1_C"/>
    <property type="match status" value="1"/>
</dbReference>
<dbReference type="SUPFAM" id="SSF51735">
    <property type="entry name" value="NAD(P)-binding Rossmann-fold domains"/>
    <property type="match status" value="1"/>
</dbReference>
<dbReference type="InterPro" id="IPR022383">
    <property type="entry name" value="Lactate/malate_DH_C"/>
</dbReference>
<feature type="domain" description="Lactate/malate dehydrogenase C-terminal" evidence="12">
    <location>
        <begin position="178"/>
        <end position="335"/>
    </location>
</feature>
<dbReference type="OrthoDB" id="755699at2759"/>
<dbReference type="GO" id="GO:0005739">
    <property type="term" value="C:mitochondrion"/>
    <property type="evidence" value="ECO:0007669"/>
    <property type="project" value="TreeGrafter"/>
</dbReference>
<evidence type="ECO:0000256" key="6">
    <source>
        <dbReference type="ARBA" id="ARBA00023002"/>
    </source>
</evidence>
<accession>A0A1W4XHG6</accession>
<evidence type="ECO:0000256" key="2">
    <source>
        <dbReference type="ARBA" id="ARBA00011738"/>
    </source>
</evidence>
<comment type="catalytic activity">
    <reaction evidence="8">
        <text>(S)-malate + NAD(+) = oxaloacetate + NADH + H(+)</text>
        <dbReference type="Rhea" id="RHEA:21432"/>
        <dbReference type="ChEBI" id="CHEBI:15378"/>
        <dbReference type="ChEBI" id="CHEBI:15589"/>
        <dbReference type="ChEBI" id="CHEBI:16452"/>
        <dbReference type="ChEBI" id="CHEBI:57540"/>
        <dbReference type="ChEBI" id="CHEBI:57945"/>
        <dbReference type="EC" id="1.1.1.37"/>
    </reaction>
</comment>
<dbReference type="Proteomes" id="UP000192223">
    <property type="component" value="Unplaced"/>
</dbReference>
<dbReference type="PANTHER" id="PTHR11540">
    <property type="entry name" value="MALATE AND LACTATE DEHYDROGENASE"/>
    <property type="match status" value="1"/>
</dbReference>
<evidence type="ECO:0000256" key="10">
    <source>
        <dbReference type="RuleBase" id="RU003369"/>
    </source>
</evidence>
<sequence>MPALLKIFNRNGMFFKLSRFNRNYGKQAKVMGTKVTVCGAAGAVGQPLALLLKQSPLIDNLCLYDIGGINGFAYELGYIDTIGKVSAAKGEENLGDALYGSNIVVICASRKGPADLTSNTFQENAKIVANLCESIAKYSPMALILIITNPVNSLVPLAYNVLKCKGIDSKTRLFGLATLNNVRTNTFVAEALGIEPECVMTPVVGGVSDKTVVPVLSSSSPCNEFTEEQMQTITRKVKSASQDTMGATPALSCAFAAARFVTNLTRGLHGREQIVACSYVKSDICPMVDYLTTPISLGIQGISKNLGLPDMTEYESCLLDQAIPYLVEDINKGVAYYASPPPDDDCSNILRQRKGCPAKENICPNR</sequence>
<dbReference type="InterPro" id="IPR001557">
    <property type="entry name" value="L-lactate/malate_DH"/>
</dbReference>
<feature type="domain" description="Lactate/malate dehydrogenase N-terminal" evidence="11">
    <location>
        <begin position="33"/>
        <end position="174"/>
    </location>
</feature>
<dbReference type="InterPro" id="IPR015955">
    <property type="entry name" value="Lactate_DH/Glyco_Ohase_4_C"/>
</dbReference>
<feature type="binding site" evidence="9">
    <location>
        <begin position="39"/>
        <end position="45"/>
    </location>
    <ligand>
        <name>NAD(+)</name>
        <dbReference type="ChEBI" id="CHEBI:57540"/>
    </ligand>
</feature>
<dbReference type="GO" id="GO:0006099">
    <property type="term" value="P:tricarboxylic acid cycle"/>
    <property type="evidence" value="ECO:0007669"/>
    <property type="project" value="UniProtKB-KW"/>
</dbReference>
<dbReference type="InterPro" id="IPR001236">
    <property type="entry name" value="Lactate/malate_DH_N"/>
</dbReference>
<dbReference type="Gene3D" id="3.90.110.10">
    <property type="entry name" value="Lactate dehydrogenase/glycoside hydrolase, family 4, C-terminal"/>
    <property type="match status" value="1"/>
</dbReference>
<evidence type="ECO:0000256" key="5">
    <source>
        <dbReference type="ARBA" id="ARBA00022532"/>
    </source>
</evidence>
<keyword evidence="7 9" id="KW-0520">NAD</keyword>
<feature type="binding site" evidence="9">
    <location>
        <begin position="147"/>
        <end position="149"/>
    </location>
    <ligand>
        <name>NAD(+)</name>
        <dbReference type="ChEBI" id="CHEBI:57540"/>
    </ligand>
</feature>
<proteinExistence type="inferred from homology"/>
<comment type="subunit">
    <text evidence="2">Homodimer.</text>
</comment>
<dbReference type="RefSeq" id="XP_018335571.1">
    <property type="nucleotide sequence ID" value="XM_018480069.1"/>
</dbReference>
<dbReference type="SUPFAM" id="SSF56327">
    <property type="entry name" value="LDH C-terminal domain-like"/>
    <property type="match status" value="1"/>
</dbReference>
<dbReference type="FunFam" id="3.40.50.720:FF:000268">
    <property type="entry name" value="Malate dehydrogenase"/>
    <property type="match status" value="1"/>
</dbReference>
<dbReference type="EC" id="1.1.1.37" evidence="3"/>
<evidence type="ECO:0000313" key="13">
    <source>
        <dbReference type="Proteomes" id="UP000192223"/>
    </source>
</evidence>
<feature type="binding site" evidence="9">
    <location>
        <position position="124"/>
    </location>
    <ligand>
        <name>NAD(+)</name>
        <dbReference type="ChEBI" id="CHEBI:57540"/>
    </ligand>
</feature>
<dbReference type="InterPro" id="IPR036291">
    <property type="entry name" value="NAD(P)-bd_dom_sf"/>
</dbReference>
<keyword evidence="6 10" id="KW-0560">Oxidoreductase</keyword>
<organism evidence="13 14">
    <name type="scientific">Agrilus planipennis</name>
    <name type="common">Emerald ash borer</name>
    <name type="synonym">Agrilus marcopoli</name>
    <dbReference type="NCBI Taxonomy" id="224129"/>
    <lineage>
        <taxon>Eukaryota</taxon>
        <taxon>Metazoa</taxon>
        <taxon>Ecdysozoa</taxon>
        <taxon>Arthropoda</taxon>
        <taxon>Hexapoda</taxon>
        <taxon>Insecta</taxon>
        <taxon>Pterygota</taxon>
        <taxon>Neoptera</taxon>
        <taxon>Endopterygota</taxon>
        <taxon>Coleoptera</taxon>
        <taxon>Polyphaga</taxon>
        <taxon>Elateriformia</taxon>
        <taxon>Buprestoidea</taxon>
        <taxon>Buprestidae</taxon>
        <taxon>Agrilinae</taxon>
        <taxon>Agrilus</taxon>
    </lineage>
</organism>
<dbReference type="PIRSF" id="PIRSF000102">
    <property type="entry name" value="Lac_mal_DH"/>
    <property type="match status" value="1"/>
</dbReference>
<dbReference type="STRING" id="224129.A0A1W4XHG6"/>
<evidence type="ECO:0000256" key="9">
    <source>
        <dbReference type="PIRSR" id="PIRSR000102-3"/>
    </source>
</evidence>
<dbReference type="Pfam" id="PF00056">
    <property type="entry name" value="Ldh_1_N"/>
    <property type="match status" value="1"/>
</dbReference>
<evidence type="ECO:0000259" key="11">
    <source>
        <dbReference type="Pfam" id="PF00056"/>
    </source>
</evidence>
<dbReference type="Gene3D" id="3.40.50.720">
    <property type="entry name" value="NAD(P)-binding Rossmann-like Domain"/>
    <property type="match status" value="1"/>
</dbReference>